<comment type="caution">
    <text evidence="1">The sequence shown here is derived from an EMBL/GenBank/DDBJ whole genome shotgun (WGS) entry which is preliminary data.</text>
</comment>
<gene>
    <name evidence="1" type="ORF">KC19_8G010200</name>
</gene>
<organism evidence="1 2">
    <name type="scientific">Ceratodon purpureus</name>
    <name type="common">Fire moss</name>
    <name type="synonym">Dicranum purpureum</name>
    <dbReference type="NCBI Taxonomy" id="3225"/>
    <lineage>
        <taxon>Eukaryota</taxon>
        <taxon>Viridiplantae</taxon>
        <taxon>Streptophyta</taxon>
        <taxon>Embryophyta</taxon>
        <taxon>Bryophyta</taxon>
        <taxon>Bryophytina</taxon>
        <taxon>Bryopsida</taxon>
        <taxon>Dicranidae</taxon>
        <taxon>Pseudoditrichales</taxon>
        <taxon>Ditrichaceae</taxon>
        <taxon>Ceratodon</taxon>
    </lineage>
</organism>
<accession>A0A8T0GVX7</accession>
<sequence length="52" mass="5902">MVVRAYLKHTVSSAFADKERCTKSVASERCSGVDLPFHRSILERSVTKGFWN</sequence>
<name>A0A8T0GVX7_CERPU</name>
<proteinExistence type="predicted"/>
<dbReference type="Proteomes" id="UP000822688">
    <property type="component" value="Chromosome 8"/>
</dbReference>
<keyword evidence="2" id="KW-1185">Reference proteome</keyword>
<protein>
    <submittedName>
        <fullName evidence="1">Uncharacterized protein</fullName>
    </submittedName>
</protein>
<dbReference type="AlphaFoldDB" id="A0A8T0GVX7"/>
<reference evidence="1" key="1">
    <citation type="submission" date="2020-06" db="EMBL/GenBank/DDBJ databases">
        <title>WGS assembly of Ceratodon purpureus strain R40.</title>
        <authorList>
            <person name="Carey S.B."/>
            <person name="Jenkins J."/>
            <person name="Shu S."/>
            <person name="Lovell J.T."/>
            <person name="Sreedasyam A."/>
            <person name="Maumus F."/>
            <person name="Tiley G.P."/>
            <person name="Fernandez-Pozo N."/>
            <person name="Barry K."/>
            <person name="Chen C."/>
            <person name="Wang M."/>
            <person name="Lipzen A."/>
            <person name="Daum C."/>
            <person name="Saski C.A."/>
            <person name="Payton A.C."/>
            <person name="Mcbreen J.C."/>
            <person name="Conrad R.E."/>
            <person name="Kollar L.M."/>
            <person name="Olsson S."/>
            <person name="Huttunen S."/>
            <person name="Landis J.B."/>
            <person name="Wickett N.J."/>
            <person name="Johnson M.G."/>
            <person name="Rensing S.A."/>
            <person name="Grimwood J."/>
            <person name="Schmutz J."/>
            <person name="Mcdaniel S.F."/>
        </authorList>
    </citation>
    <scope>NUCLEOTIDE SEQUENCE</scope>
    <source>
        <strain evidence="1">R40</strain>
    </source>
</reference>
<evidence type="ECO:0000313" key="1">
    <source>
        <dbReference type="EMBL" id="KAG0563190.1"/>
    </source>
</evidence>
<evidence type="ECO:0000313" key="2">
    <source>
        <dbReference type="Proteomes" id="UP000822688"/>
    </source>
</evidence>
<dbReference type="EMBL" id="CM026429">
    <property type="protein sequence ID" value="KAG0563190.1"/>
    <property type="molecule type" value="Genomic_DNA"/>
</dbReference>